<dbReference type="GO" id="GO:0016020">
    <property type="term" value="C:membrane"/>
    <property type="evidence" value="ECO:0007669"/>
    <property type="project" value="UniProtKB-SubCell"/>
</dbReference>
<dbReference type="Gene3D" id="1.20.1540.10">
    <property type="entry name" value="Rhomboid-like"/>
    <property type="match status" value="1"/>
</dbReference>
<feature type="region of interest" description="Disordered" evidence="5">
    <location>
        <begin position="248"/>
        <end position="276"/>
    </location>
</feature>
<feature type="transmembrane region" description="Helical" evidence="6">
    <location>
        <begin position="69"/>
        <end position="93"/>
    </location>
</feature>
<dbReference type="RefSeq" id="WP_039426419.1">
    <property type="nucleotide sequence ID" value="NZ_JRAK01000139.1"/>
</dbReference>
<accession>A0A0A2F187</accession>
<feature type="transmembrane region" description="Helical" evidence="6">
    <location>
        <begin position="195"/>
        <end position="215"/>
    </location>
</feature>
<evidence type="ECO:0000256" key="3">
    <source>
        <dbReference type="ARBA" id="ARBA00022989"/>
    </source>
</evidence>
<dbReference type="GO" id="GO:0004252">
    <property type="term" value="F:serine-type endopeptidase activity"/>
    <property type="evidence" value="ECO:0007669"/>
    <property type="project" value="InterPro"/>
</dbReference>
<evidence type="ECO:0000256" key="2">
    <source>
        <dbReference type="ARBA" id="ARBA00022692"/>
    </source>
</evidence>
<keyword evidence="10" id="KW-1185">Reference proteome</keyword>
<comment type="subcellular location">
    <subcellularLocation>
        <location evidence="1">Membrane</location>
        <topology evidence="1">Multi-pass membrane protein</topology>
    </subcellularLocation>
</comment>
<keyword evidence="2 6" id="KW-0812">Transmembrane</keyword>
<comment type="caution">
    <text evidence="9">The sequence shown here is derived from an EMBL/GenBank/DDBJ whole genome shotgun (WGS) entry which is preliminary data.</text>
</comment>
<evidence type="ECO:0000256" key="4">
    <source>
        <dbReference type="ARBA" id="ARBA00023136"/>
    </source>
</evidence>
<reference evidence="9 10" key="1">
    <citation type="submission" date="2014-08" db="EMBL/GenBank/DDBJ databases">
        <title>Porphyromonas gulae strain:COT-052_OH3439 Genome sequencing.</title>
        <authorList>
            <person name="Wallis C."/>
            <person name="Deusch O."/>
            <person name="O'Flynn C."/>
            <person name="Davis I."/>
            <person name="Jospin G."/>
            <person name="Darling A.E."/>
            <person name="Coil D.A."/>
            <person name="Alexiev A."/>
            <person name="Horsfall A."/>
            <person name="Kirkwood N."/>
            <person name="Harris S."/>
            <person name="Eisen J.A."/>
        </authorList>
    </citation>
    <scope>NUCLEOTIDE SEQUENCE [LARGE SCALE GENOMIC DNA]</scope>
    <source>
        <strain evidence="10">COT-052 OH3439</strain>
    </source>
</reference>
<feature type="transmembrane region" description="Helical" evidence="6">
    <location>
        <begin position="170"/>
        <end position="189"/>
    </location>
</feature>
<feature type="transmembrane region" description="Helical" evidence="6">
    <location>
        <begin position="105"/>
        <end position="127"/>
    </location>
</feature>
<feature type="transmembrane region" description="Helical" evidence="6">
    <location>
        <begin position="139"/>
        <end position="158"/>
    </location>
</feature>
<sequence length="307" mass="35209">MGLTIRELSRRLRLADMNTRLMVFTVLISLLVWLSHAFLSLLGADPYIVERWLWLAPDLYTFSRHPWTIFTYMWLHSDLWHLFFNMLWLYWFGQLFLRYQNPRRLISVYLLGGLVGGLLYVLTVLVADTFSLGLSHFPLIGASASVMAIVFGIAFYARWERVSLLFIGRIRLTTLALILFGLDVLLLTGDNFGGHVAHIGGAGFGVWFALSLAGGKDITVWFQRLLDRLADFFSSFFGPQKKFAKPRFRVRRTPHPASPKNDANPKAEETKEAESSIDQILDKIRISGYASLTAEEKRRLFDQSKRL</sequence>
<evidence type="ECO:0000259" key="7">
    <source>
        <dbReference type="Pfam" id="PF01694"/>
    </source>
</evidence>
<dbReference type="EMBL" id="JRAK01000139">
    <property type="protein sequence ID" value="KGN84776.1"/>
    <property type="molecule type" value="Genomic_DNA"/>
</dbReference>
<evidence type="ECO:0000313" key="9">
    <source>
        <dbReference type="EMBL" id="KGN84776.1"/>
    </source>
</evidence>
<keyword evidence="3 6" id="KW-1133">Transmembrane helix</keyword>
<dbReference type="Pfam" id="PF20216">
    <property type="entry name" value="DUF6576"/>
    <property type="match status" value="1"/>
</dbReference>
<evidence type="ECO:0000313" key="10">
    <source>
        <dbReference type="Proteomes" id="UP000030146"/>
    </source>
</evidence>
<feature type="domain" description="Peptidase S54 rhomboid" evidence="7">
    <location>
        <begin position="65"/>
        <end position="211"/>
    </location>
</feature>
<feature type="domain" description="DUF6576" evidence="8">
    <location>
        <begin position="269"/>
        <end position="305"/>
    </location>
</feature>
<protein>
    <submittedName>
        <fullName evidence="9">Membrane protein</fullName>
    </submittedName>
</protein>
<dbReference type="AlphaFoldDB" id="A0A0A2F187"/>
<organism evidence="9 10">
    <name type="scientific">Porphyromonas gulae</name>
    <dbReference type="NCBI Taxonomy" id="111105"/>
    <lineage>
        <taxon>Bacteria</taxon>
        <taxon>Pseudomonadati</taxon>
        <taxon>Bacteroidota</taxon>
        <taxon>Bacteroidia</taxon>
        <taxon>Bacteroidales</taxon>
        <taxon>Porphyromonadaceae</taxon>
        <taxon>Porphyromonas</taxon>
    </lineage>
</organism>
<evidence type="ECO:0000259" key="8">
    <source>
        <dbReference type="Pfam" id="PF20216"/>
    </source>
</evidence>
<dbReference type="InterPro" id="IPR022764">
    <property type="entry name" value="Peptidase_S54_rhomboid_dom"/>
</dbReference>
<proteinExistence type="predicted"/>
<evidence type="ECO:0000256" key="5">
    <source>
        <dbReference type="SAM" id="MobiDB-lite"/>
    </source>
</evidence>
<evidence type="ECO:0000256" key="6">
    <source>
        <dbReference type="SAM" id="Phobius"/>
    </source>
</evidence>
<feature type="compositionally biased region" description="Basic and acidic residues" evidence="5">
    <location>
        <begin position="263"/>
        <end position="276"/>
    </location>
</feature>
<feature type="transmembrane region" description="Helical" evidence="6">
    <location>
        <begin position="21"/>
        <end position="49"/>
    </location>
</feature>
<dbReference type="Proteomes" id="UP000030146">
    <property type="component" value="Unassembled WGS sequence"/>
</dbReference>
<gene>
    <name evidence="9" type="ORF">HR15_10485</name>
</gene>
<evidence type="ECO:0000256" key="1">
    <source>
        <dbReference type="ARBA" id="ARBA00004141"/>
    </source>
</evidence>
<dbReference type="PANTHER" id="PTHR43066">
    <property type="entry name" value="RHOMBOID-RELATED PROTEIN"/>
    <property type="match status" value="1"/>
</dbReference>
<dbReference type="Pfam" id="PF01694">
    <property type="entry name" value="Rhomboid"/>
    <property type="match status" value="1"/>
</dbReference>
<dbReference type="SUPFAM" id="SSF144091">
    <property type="entry name" value="Rhomboid-like"/>
    <property type="match status" value="1"/>
</dbReference>
<dbReference type="InterPro" id="IPR046483">
    <property type="entry name" value="DUF6576"/>
</dbReference>
<name>A0A0A2F187_9PORP</name>
<keyword evidence="4 6" id="KW-0472">Membrane</keyword>
<dbReference type="PANTHER" id="PTHR43066:SF11">
    <property type="entry name" value="PEPTIDASE S54 RHOMBOID DOMAIN-CONTAINING PROTEIN"/>
    <property type="match status" value="1"/>
</dbReference>
<dbReference type="InterPro" id="IPR035952">
    <property type="entry name" value="Rhomboid-like_sf"/>
</dbReference>